<dbReference type="PROSITE" id="PS00327">
    <property type="entry name" value="BACTERIAL_OPSIN_RET"/>
    <property type="match status" value="1"/>
</dbReference>
<keyword evidence="10" id="KW-0675">Receptor</keyword>
<organism evidence="12 13">
    <name type="scientific">Halorubrum tibetense</name>
    <dbReference type="NCBI Taxonomy" id="175631"/>
    <lineage>
        <taxon>Archaea</taxon>
        <taxon>Methanobacteriati</taxon>
        <taxon>Methanobacteriota</taxon>
        <taxon>Stenosarchaea group</taxon>
        <taxon>Halobacteria</taxon>
        <taxon>Halobacteriales</taxon>
        <taxon>Haloferacaceae</taxon>
        <taxon>Halorubrum</taxon>
    </lineage>
</organism>
<dbReference type="SUPFAM" id="SSF81321">
    <property type="entry name" value="Family A G protein-coupled receptor-like"/>
    <property type="match status" value="1"/>
</dbReference>
<dbReference type="GO" id="GO:0009881">
    <property type="term" value="F:photoreceptor activity"/>
    <property type="evidence" value="ECO:0007669"/>
    <property type="project" value="UniProtKB-KW"/>
</dbReference>
<dbReference type="AlphaFoldDB" id="A0ABD5SAP1"/>
<feature type="transmembrane region" description="Helical" evidence="11">
    <location>
        <begin position="6"/>
        <end position="27"/>
    </location>
</feature>
<dbReference type="PANTHER" id="PTHR28286:SF2">
    <property type="entry name" value="BACTERIORHODOPSIN _OPSIN, NOPA (EUROFUNG)"/>
    <property type="match status" value="1"/>
</dbReference>
<evidence type="ECO:0000256" key="7">
    <source>
        <dbReference type="ARBA" id="ARBA00022989"/>
    </source>
</evidence>
<evidence type="ECO:0000256" key="1">
    <source>
        <dbReference type="ARBA" id="ARBA00004141"/>
    </source>
</evidence>
<evidence type="ECO:0000256" key="8">
    <source>
        <dbReference type="ARBA" id="ARBA00022991"/>
    </source>
</evidence>
<dbReference type="PRINTS" id="PR00251">
    <property type="entry name" value="BACTRLOPSIN"/>
</dbReference>
<dbReference type="PROSITE" id="PS00950">
    <property type="entry name" value="BACTERIAL_OPSIN_1"/>
    <property type="match status" value="1"/>
</dbReference>
<keyword evidence="8" id="KW-0157">Chromophore</keyword>
<feature type="transmembrane region" description="Helical" evidence="11">
    <location>
        <begin position="73"/>
        <end position="91"/>
    </location>
</feature>
<dbReference type="InterPro" id="IPR001425">
    <property type="entry name" value="Arc/bac/fun_rhodopsins"/>
</dbReference>
<dbReference type="InterPro" id="IPR018229">
    <property type="entry name" value="Rhodopsin_retinal_BS"/>
</dbReference>
<dbReference type="GO" id="GO:0007602">
    <property type="term" value="P:phototransduction"/>
    <property type="evidence" value="ECO:0007669"/>
    <property type="project" value="UniProtKB-KW"/>
</dbReference>
<evidence type="ECO:0000313" key="13">
    <source>
        <dbReference type="Proteomes" id="UP001596442"/>
    </source>
</evidence>
<evidence type="ECO:0000256" key="9">
    <source>
        <dbReference type="ARBA" id="ARBA00023136"/>
    </source>
</evidence>
<feature type="transmembrane region" description="Helical" evidence="11">
    <location>
        <begin position="194"/>
        <end position="214"/>
    </location>
</feature>
<feature type="transmembrane region" description="Helical" evidence="11">
    <location>
        <begin position="124"/>
        <end position="145"/>
    </location>
</feature>
<keyword evidence="7 11" id="KW-1133">Transmembrane helix</keyword>
<evidence type="ECO:0000256" key="2">
    <source>
        <dbReference type="ARBA" id="ARBA00008130"/>
    </source>
</evidence>
<gene>
    <name evidence="12" type="ORF">ACFQEU_07030</name>
</gene>
<dbReference type="Gene3D" id="1.20.1070.10">
    <property type="entry name" value="Rhodopsin 7-helix transmembrane proteins"/>
    <property type="match status" value="1"/>
</dbReference>
<evidence type="ECO:0000256" key="10">
    <source>
        <dbReference type="ARBA" id="ARBA00023170"/>
    </source>
</evidence>
<dbReference type="RefSeq" id="WP_379780651.1">
    <property type="nucleotide sequence ID" value="NZ_JBHSWW010000073.1"/>
</dbReference>
<dbReference type="SMART" id="SM01021">
    <property type="entry name" value="Bac_rhodopsin"/>
    <property type="match status" value="1"/>
</dbReference>
<keyword evidence="4" id="KW-0716">Sensory transduction</keyword>
<keyword evidence="5 11" id="KW-0812">Transmembrane</keyword>
<comment type="caution">
    <text evidence="12">The sequence shown here is derived from an EMBL/GenBank/DDBJ whole genome shotgun (WGS) entry which is preliminary data.</text>
</comment>
<evidence type="ECO:0000256" key="6">
    <source>
        <dbReference type="ARBA" id="ARBA00022925"/>
    </source>
</evidence>
<comment type="subcellular location">
    <subcellularLocation>
        <location evidence="1">Membrane</location>
        <topology evidence="1">Multi-pass membrane protein</topology>
    </subcellularLocation>
</comment>
<protein>
    <submittedName>
        <fullName evidence="12">Bacteriorhodopsin</fullName>
    </submittedName>
</protein>
<evidence type="ECO:0000256" key="11">
    <source>
        <dbReference type="SAM" id="Phobius"/>
    </source>
</evidence>
<keyword evidence="3" id="KW-0600">Photoreceptor protein</keyword>
<proteinExistence type="inferred from homology"/>
<dbReference type="Pfam" id="PF01036">
    <property type="entry name" value="Bac_rhodopsin"/>
    <property type="match status" value="1"/>
</dbReference>
<feature type="transmembrane region" description="Helical" evidence="11">
    <location>
        <begin position="98"/>
        <end position="118"/>
    </location>
</feature>
<dbReference type="GO" id="GO:0016020">
    <property type="term" value="C:membrane"/>
    <property type="evidence" value="ECO:0007669"/>
    <property type="project" value="UniProtKB-SubCell"/>
</dbReference>
<keyword evidence="6" id="KW-0681">Retinal protein</keyword>
<sequence length="242" mass="25372">MLADATLWAWIGALGMFAGTIPSLWLWYRRPSEWEYYATLAGVTGIAALAYAVMGFGAGNVATGGGVLPVARYVDWLLTTPLLILYLALLARPSRRVIVALIAVDVVVIAGGTVAVVTTGFVSWAAFGVATLAYVGLVYGLLTVLPRSAASQPDRVRAVFGTLRNITVVLWTLYPVVWLLAPTGLGLLTASTEMLVFVYLDFVSKVGFAIVAVASADAIGYVDTVDGDRPAAVTGASAPADD</sequence>
<dbReference type="CDD" id="cd15029">
    <property type="entry name" value="7tm_SRI_SRII"/>
    <property type="match status" value="1"/>
</dbReference>
<keyword evidence="9 11" id="KW-0472">Membrane</keyword>
<reference evidence="12 13" key="1">
    <citation type="journal article" date="2019" name="Int. J. Syst. Evol. Microbiol.">
        <title>The Global Catalogue of Microorganisms (GCM) 10K type strain sequencing project: providing services to taxonomists for standard genome sequencing and annotation.</title>
        <authorList>
            <consortium name="The Broad Institute Genomics Platform"/>
            <consortium name="The Broad Institute Genome Sequencing Center for Infectious Disease"/>
            <person name="Wu L."/>
            <person name="Ma J."/>
        </authorList>
    </citation>
    <scope>NUCLEOTIDE SEQUENCE [LARGE SCALE GENOMIC DNA]</scope>
    <source>
        <strain evidence="12 13">CGMCC 1.3239</strain>
    </source>
</reference>
<feature type="transmembrane region" description="Helical" evidence="11">
    <location>
        <begin position="34"/>
        <end position="53"/>
    </location>
</feature>
<feature type="transmembrane region" description="Helical" evidence="11">
    <location>
        <begin position="166"/>
        <end position="188"/>
    </location>
</feature>
<accession>A0ABD5SAP1</accession>
<keyword evidence="13" id="KW-1185">Reference proteome</keyword>
<comment type="similarity">
    <text evidence="2">Belongs to the archaeal/bacterial/fungal opsin family.</text>
</comment>
<dbReference type="Proteomes" id="UP001596442">
    <property type="component" value="Unassembled WGS sequence"/>
</dbReference>
<dbReference type="PANTHER" id="PTHR28286">
    <property type="match status" value="1"/>
</dbReference>
<evidence type="ECO:0000256" key="4">
    <source>
        <dbReference type="ARBA" id="ARBA00022606"/>
    </source>
</evidence>
<evidence type="ECO:0000256" key="5">
    <source>
        <dbReference type="ARBA" id="ARBA00022692"/>
    </source>
</evidence>
<dbReference type="EMBL" id="JBHSWW010000073">
    <property type="protein sequence ID" value="MFC6753221.1"/>
    <property type="molecule type" value="Genomic_DNA"/>
</dbReference>
<evidence type="ECO:0000313" key="12">
    <source>
        <dbReference type="EMBL" id="MFC6753221.1"/>
    </source>
</evidence>
<name>A0ABD5SAP1_9EURY</name>
<evidence type="ECO:0000256" key="3">
    <source>
        <dbReference type="ARBA" id="ARBA00022543"/>
    </source>
</evidence>